<feature type="domain" description="C2" evidence="14">
    <location>
        <begin position="243"/>
        <end position="362"/>
    </location>
</feature>
<keyword evidence="8" id="KW-0106">Calcium</keyword>
<dbReference type="PRINTS" id="PR00360">
    <property type="entry name" value="C2DOMAIN"/>
</dbReference>
<sequence>MGILSTIMGSCGFGVGTSIGLVIGYYMFIYFQPTDVKDPTVRPLVEQDSQTLQRLLPEIPLWVKNPDYDRVDWLNKFIENMWPYLDKAICKTAKTISKPIIAEQIPKYKIDSVEFDALTLGSLPPTFQGMKVYATDEKELIMELSLKWAGSPNIIVAAKAFGLRATVQVVDLQVFAVPRITLKPLVPAFPCFANIYVSLMEKPHVDFGLKLLGADAMAIPGLYRFVQELIKDQVAKMYLWPKALEVPIMNLSEAMKKPVGILNAKVLRAMKLKKKDLMGGSDPYVKLKLTEDKLPSKKTTVKHSNLNPEWNEEFHMVVKDPQSQALELNVYDWEKVGKHDKMGMNVIPLKELTPEEPKIVTLDILKNMDPNDSQNEKPRGQLVVEVLYKPFKDDEISESVEDSNGVEKAPDGTPSGGGLLVVIIHEAEDVEGKHHTNPFARLLLRGEEKRTKHVKKNRDPRWNEEFQFMLEEPPTSDRLRVDVLSSSSKLGLLHPKESLGYVDINLADVVSNKRINEKYHLVDSRNGRIQVELQWRTPS</sequence>
<name>A0AAD7LIC5_QUISA</name>
<dbReference type="KEGG" id="qsa:O6P43_018699"/>
<keyword evidence="9 13" id="KW-1133">Transmembrane helix</keyword>
<evidence type="ECO:0000313" key="16">
    <source>
        <dbReference type="EMBL" id="KAJ7957886.1"/>
    </source>
</evidence>
<dbReference type="Proteomes" id="UP001163823">
    <property type="component" value="Chromosome 8"/>
</dbReference>
<dbReference type="InterPro" id="IPR035892">
    <property type="entry name" value="C2_domain_sf"/>
</dbReference>
<keyword evidence="6" id="KW-0479">Metal-binding</keyword>
<dbReference type="Pfam" id="PF17047">
    <property type="entry name" value="SMP_LBD"/>
    <property type="match status" value="1"/>
</dbReference>
<feature type="domain" description="SMP-LTD" evidence="15">
    <location>
        <begin position="67"/>
        <end position="249"/>
    </location>
</feature>
<dbReference type="Pfam" id="PF00168">
    <property type="entry name" value="C2"/>
    <property type="match status" value="2"/>
</dbReference>
<evidence type="ECO:0000256" key="13">
    <source>
        <dbReference type="SAM" id="Phobius"/>
    </source>
</evidence>
<evidence type="ECO:0000256" key="6">
    <source>
        <dbReference type="ARBA" id="ARBA00022723"/>
    </source>
</evidence>
<dbReference type="InterPro" id="IPR031468">
    <property type="entry name" value="SMP_LBD"/>
</dbReference>
<feature type="transmembrane region" description="Helical" evidence="13">
    <location>
        <begin position="12"/>
        <end position="31"/>
    </location>
</feature>
<keyword evidence="11" id="KW-0446">Lipid-binding</keyword>
<evidence type="ECO:0000256" key="10">
    <source>
        <dbReference type="ARBA" id="ARBA00023055"/>
    </source>
</evidence>
<evidence type="ECO:0000259" key="14">
    <source>
        <dbReference type="PROSITE" id="PS50004"/>
    </source>
</evidence>
<dbReference type="PANTHER" id="PTHR10774">
    <property type="entry name" value="EXTENDED SYNAPTOTAGMIN-RELATED"/>
    <property type="match status" value="1"/>
</dbReference>
<gene>
    <name evidence="16" type="ORF">O6P43_018699</name>
</gene>
<dbReference type="AlphaFoldDB" id="A0AAD7LIC5"/>
<evidence type="ECO:0000256" key="4">
    <source>
        <dbReference type="ARBA" id="ARBA00022448"/>
    </source>
</evidence>
<dbReference type="InterPro" id="IPR039010">
    <property type="entry name" value="Synaptotagmin_SMP"/>
</dbReference>
<dbReference type="CDD" id="cd21677">
    <property type="entry name" value="SMP_SYT"/>
    <property type="match status" value="1"/>
</dbReference>
<evidence type="ECO:0000256" key="1">
    <source>
        <dbReference type="ARBA" id="ARBA00001913"/>
    </source>
</evidence>
<feature type="domain" description="C2" evidence="14">
    <location>
        <begin position="402"/>
        <end position="519"/>
    </location>
</feature>
<dbReference type="GO" id="GO:0005783">
    <property type="term" value="C:endoplasmic reticulum"/>
    <property type="evidence" value="ECO:0007669"/>
    <property type="project" value="TreeGrafter"/>
</dbReference>
<dbReference type="GO" id="GO:0006869">
    <property type="term" value="P:lipid transport"/>
    <property type="evidence" value="ECO:0007669"/>
    <property type="project" value="UniProtKB-KW"/>
</dbReference>
<evidence type="ECO:0000256" key="9">
    <source>
        <dbReference type="ARBA" id="ARBA00022989"/>
    </source>
</evidence>
<evidence type="ECO:0000256" key="2">
    <source>
        <dbReference type="ARBA" id="ARBA00004167"/>
    </source>
</evidence>
<evidence type="ECO:0000256" key="7">
    <source>
        <dbReference type="ARBA" id="ARBA00022737"/>
    </source>
</evidence>
<keyword evidence="10" id="KW-0445">Lipid transport</keyword>
<dbReference type="InterPro" id="IPR000008">
    <property type="entry name" value="C2_dom"/>
</dbReference>
<dbReference type="CDD" id="cd00030">
    <property type="entry name" value="C2"/>
    <property type="match status" value="2"/>
</dbReference>
<evidence type="ECO:0000256" key="11">
    <source>
        <dbReference type="ARBA" id="ARBA00023121"/>
    </source>
</evidence>
<protein>
    <submittedName>
        <fullName evidence="16">Synaptotagmin-2 like</fullName>
    </submittedName>
</protein>
<keyword evidence="5 13" id="KW-0812">Transmembrane</keyword>
<comment type="subcellular location">
    <subcellularLocation>
        <location evidence="2">Membrane</location>
        <topology evidence="2">Single-pass membrane protein</topology>
    </subcellularLocation>
</comment>
<evidence type="ECO:0000256" key="3">
    <source>
        <dbReference type="ARBA" id="ARBA00006996"/>
    </source>
</evidence>
<dbReference type="SMART" id="SM00239">
    <property type="entry name" value="C2"/>
    <property type="match status" value="2"/>
</dbReference>
<keyword evidence="12 13" id="KW-0472">Membrane</keyword>
<accession>A0AAD7LIC5</accession>
<dbReference type="Gene3D" id="2.60.40.150">
    <property type="entry name" value="C2 domain"/>
    <property type="match status" value="2"/>
</dbReference>
<keyword evidence="7" id="KW-0677">Repeat</keyword>
<dbReference type="GO" id="GO:0016020">
    <property type="term" value="C:membrane"/>
    <property type="evidence" value="ECO:0007669"/>
    <property type="project" value="UniProtKB-SubCell"/>
</dbReference>
<evidence type="ECO:0000259" key="15">
    <source>
        <dbReference type="PROSITE" id="PS51847"/>
    </source>
</evidence>
<dbReference type="InterPro" id="IPR045050">
    <property type="entry name" value="Synaptotagmin_plant"/>
</dbReference>
<dbReference type="PANTHER" id="PTHR10774:SF188">
    <property type="entry name" value="SYNAPTOTAGMIN-2"/>
    <property type="match status" value="1"/>
</dbReference>
<comment type="similarity">
    <text evidence="3">Belongs to the synaptotagmin family.</text>
</comment>
<organism evidence="16 17">
    <name type="scientific">Quillaja saponaria</name>
    <name type="common">Soap bark tree</name>
    <dbReference type="NCBI Taxonomy" id="32244"/>
    <lineage>
        <taxon>Eukaryota</taxon>
        <taxon>Viridiplantae</taxon>
        <taxon>Streptophyta</taxon>
        <taxon>Embryophyta</taxon>
        <taxon>Tracheophyta</taxon>
        <taxon>Spermatophyta</taxon>
        <taxon>Magnoliopsida</taxon>
        <taxon>eudicotyledons</taxon>
        <taxon>Gunneridae</taxon>
        <taxon>Pentapetalae</taxon>
        <taxon>rosids</taxon>
        <taxon>fabids</taxon>
        <taxon>Fabales</taxon>
        <taxon>Quillajaceae</taxon>
        <taxon>Quillaja</taxon>
    </lineage>
</organism>
<proteinExistence type="inferred from homology"/>
<dbReference type="PROSITE" id="PS50004">
    <property type="entry name" value="C2"/>
    <property type="match status" value="2"/>
</dbReference>
<evidence type="ECO:0000256" key="8">
    <source>
        <dbReference type="ARBA" id="ARBA00022837"/>
    </source>
</evidence>
<comment type="caution">
    <text evidence="16">The sequence shown here is derived from an EMBL/GenBank/DDBJ whole genome shotgun (WGS) entry which is preliminary data.</text>
</comment>
<evidence type="ECO:0000313" key="17">
    <source>
        <dbReference type="Proteomes" id="UP001163823"/>
    </source>
</evidence>
<keyword evidence="17" id="KW-1185">Reference proteome</keyword>
<dbReference type="FunFam" id="2.60.40.150:FF:000066">
    <property type="entry name" value="Extended synaptotagmin-2"/>
    <property type="match status" value="1"/>
</dbReference>
<comment type="cofactor">
    <cofactor evidence="1">
        <name>Ca(2+)</name>
        <dbReference type="ChEBI" id="CHEBI:29108"/>
    </cofactor>
</comment>
<evidence type="ECO:0000256" key="5">
    <source>
        <dbReference type="ARBA" id="ARBA00022692"/>
    </source>
</evidence>
<dbReference type="EMBL" id="JARAOO010000008">
    <property type="protein sequence ID" value="KAJ7957886.1"/>
    <property type="molecule type" value="Genomic_DNA"/>
</dbReference>
<dbReference type="SUPFAM" id="SSF49562">
    <property type="entry name" value="C2 domain (Calcium/lipid-binding domain, CaLB)"/>
    <property type="match status" value="2"/>
</dbReference>
<reference evidence="16" key="1">
    <citation type="journal article" date="2023" name="Science">
        <title>Elucidation of the pathway for biosynthesis of saponin adjuvants from the soapbark tree.</title>
        <authorList>
            <person name="Reed J."/>
            <person name="Orme A."/>
            <person name="El-Demerdash A."/>
            <person name="Owen C."/>
            <person name="Martin L.B.B."/>
            <person name="Misra R.C."/>
            <person name="Kikuchi S."/>
            <person name="Rejzek M."/>
            <person name="Martin A.C."/>
            <person name="Harkess A."/>
            <person name="Leebens-Mack J."/>
            <person name="Louveau T."/>
            <person name="Stephenson M.J."/>
            <person name="Osbourn A."/>
        </authorList>
    </citation>
    <scope>NUCLEOTIDE SEQUENCE</scope>
    <source>
        <strain evidence="16">S10</strain>
    </source>
</reference>
<dbReference type="PROSITE" id="PS51847">
    <property type="entry name" value="SMP"/>
    <property type="match status" value="1"/>
</dbReference>
<keyword evidence="4" id="KW-0813">Transport</keyword>
<dbReference type="FunFam" id="2.60.40.150:FF:000102">
    <property type="entry name" value="Synaptotagmin-2 isoform A"/>
    <property type="match status" value="1"/>
</dbReference>
<dbReference type="GO" id="GO:0008289">
    <property type="term" value="F:lipid binding"/>
    <property type="evidence" value="ECO:0007669"/>
    <property type="project" value="UniProtKB-KW"/>
</dbReference>
<dbReference type="GO" id="GO:0046872">
    <property type="term" value="F:metal ion binding"/>
    <property type="evidence" value="ECO:0007669"/>
    <property type="project" value="UniProtKB-KW"/>
</dbReference>
<evidence type="ECO:0000256" key="12">
    <source>
        <dbReference type="ARBA" id="ARBA00023136"/>
    </source>
</evidence>